<keyword evidence="3" id="KW-1185">Reference proteome</keyword>
<evidence type="ECO:0000313" key="3">
    <source>
        <dbReference type="Proteomes" id="UP000555407"/>
    </source>
</evidence>
<proteinExistence type="predicted"/>
<evidence type="ECO:0008006" key="4">
    <source>
        <dbReference type="Google" id="ProtNLM"/>
    </source>
</evidence>
<evidence type="ECO:0000313" key="2">
    <source>
        <dbReference type="EMBL" id="NIK58484.1"/>
    </source>
</evidence>
<dbReference type="SUPFAM" id="SSF49899">
    <property type="entry name" value="Concanavalin A-like lectins/glucanases"/>
    <property type="match status" value="1"/>
</dbReference>
<dbReference type="InterPro" id="IPR013320">
    <property type="entry name" value="ConA-like_dom_sf"/>
</dbReference>
<dbReference type="AlphaFoldDB" id="A0A7X5VCJ8"/>
<protein>
    <recommendedName>
        <fullName evidence="4">DUF1349 domain-containing protein</fullName>
    </recommendedName>
</protein>
<organism evidence="2 3">
    <name type="scientific">Kribbella shirazensis</name>
    <dbReference type="NCBI Taxonomy" id="1105143"/>
    <lineage>
        <taxon>Bacteria</taxon>
        <taxon>Bacillati</taxon>
        <taxon>Actinomycetota</taxon>
        <taxon>Actinomycetes</taxon>
        <taxon>Propionibacteriales</taxon>
        <taxon>Kribbellaceae</taxon>
        <taxon>Kribbella</taxon>
    </lineage>
</organism>
<dbReference type="Gene3D" id="2.60.120.200">
    <property type="match status" value="1"/>
</dbReference>
<comment type="caution">
    <text evidence="2">The sequence shown here is derived from an EMBL/GenBank/DDBJ whole genome shotgun (WGS) entry which is preliminary data.</text>
</comment>
<evidence type="ECO:0000256" key="1">
    <source>
        <dbReference type="SAM" id="MobiDB-lite"/>
    </source>
</evidence>
<dbReference type="Proteomes" id="UP000555407">
    <property type="component" value="Unassembled WGS sequence"/>
</dbReference>
<name>A0A7X5VCJ8_9ACTN</name>
<dbReference type="EMBL" id="JAASRO010000001">
    <property type="protein sequence ID" value="NIK58484.1"/>
    <property type="molecule type" value="Genomic_DNA"/>
</dbReference>
<reference evidence="2 3" key="1">
    <citation type="submission" date="2020-03" db="EMBL/GenBank/DDBJ databases">
        <title>Sequencing the genomes of 1000 actinobacteria strains.</title>
        <authorList>
            <person name="Klenk H.-P."/>
        </authorList>
    </citation>
    <scope>NUCLEOTIDE SEQUENCE [LARGE SCALE GENOMIC DNA]</scope>
    <source>
        <strain evidence="2 3">DSM 45490</strain>
    </source>
</reference>
<gene>
    <name evidence="2" type="ORF">BJY22_004201</name>
</gene>
<feature type="region of interest" description="Disordered" evidence="1">
    <location>
        <begin position="1"/>
        <end position="27"/>
    </location>
</feature>
<accession>A0A7X5VCJ8</accession>
<sequence length="174" mass="19085">MQTQTLTDQRPKPDDDASVLLRDPPPGAWTAETKVTVPFGDSLPYGWPMAGLIAYAGDDDWVLLGSATRVDPRYATFGKELTYDSVATYGHAAVGPSADTLWLRLQHRVDPANGEHEYRAATSVDGERWVWHGVRTLPPGSQPAVGLVAMDRDNDPTGATNNLTATFDYLRFLR</sequence>